<keyword evidence="7" id="KW-0472">Membrane</keyword>
<gene>
    <name evidence="9" type="ORF">FAZ15_13810</name>
</gene>
<comment type="caution">
    <text evidence="9">The sequence shown here is derived from an EMBL/GenBank/DDBJ whole genome shotgun (WGS) entry which is preliminary data.</text>
</comment>
<name>A0A4U0NZ15_9SPHI</name>
<feature type="transmembrane region" description="Helical" evidence="7">
    <location>
        <begin position="7"/>
        <end position="30"/>
    </location>
</feature>
<evidence type="ECO:0000256" key="4">
    <source>
        <dbReference type="ARBA" id="ARBA00022679"/>
    </source>
</evidence>
<dbReference type="InterPro" id="IPR005467">
    <property type="entry name" value="His_kinase_dom"/>
</dbReference>
<dbReference type="GO" id="GO:0005886">
    <property type="term" value="C:plasma membrane"/>
    <property type="evidence" value="ECO:0007669"/>
    <property type="project" value="TreeGrafter"/>
</dbReference>
<keyword evidence="4" id="KW-0808">Transferase</keyword>
<dbReference type="PROSITE" id="PS50109">
    <property type="entry name" value="HIS_KIN"/>
    <property type="match status" value="1"/>
</dbReference>
<evidence type="ECO:0000256" key="6">
    <source>
        <dbReference type="ARBA" id="ARBA00023012"/>
    </source>
</evidence>
<sequence length="442" mass="51519">MKLNHKLTLYFTLSKLIIFGVFVSSLPSLFDWYSVYTIDKFLQIQREKVFQDIKENGLDFYLEGQDSYGSYTMLKEDYVSIQKVPPEAWIDSSEIDDQIRIIGSDTIPYRILKNVFTSKEDYYLLEIGRSQQTINLYSDLLQQVSLFFLIVLTLITLLLDFFYLRKLLKPFRSIVAKRLINQKFPFNINFVPIKTTTRDFRFLDDSLQELMVNVNSAFKREREFTANASHELLTPVSILKNKIENMTMDDNLLPEQLDRLMDMSRTLDRLGKIIKALLFLARIDGGQYKKEDEFHPKAILYNVFEELTPMLEEMDIRYTIRVNVDIVFKHMNKELFFHMLYNIVSNAIRYNVQHGQIIIHDEYKDGYYCLHIKDTGIGITPARLPSLFNRFSSKGGTGRYGLGLSIVKSIADAFDIEITVDSTPGTGTTYSLTFNKKTFLMP</sequence>
<keyword evidence="7" id="KW-1133">Transmembrane helix</keyword>
<dbReference type="SUPFAM" id="SSF47384">
    <property type="entry name" value="Homodimeric domain of signal transducing histidine kinase"/>
    <property type="match status" value="1"/>
</dbReference>
<dbReference type="InterPro" id="IPR003594">
    <property type="entry name" value="HATPase_dom"/>
</dbReference>
<dbReference type="Pfam" id="PF00512">
    <property type="entry name" value="HisKA"/>
    <property type="match status" value="1"/>
</dbReference>
<keyword evidence="7" id="KW-0812">Transmembrane</keyword>
<keyword evidence="5 9" id="KW-0418">Kinase</keyword>
<dbReference type="PANTHER" id="PTHR45453">
    <property type="entry name" value="PHOSPHATE REGULON SENSOR PROTEIN PHOR"/>
    <property type="match status" value="1"/>
</dbReference>
<proteinExistence type="predicted"/>
<evidence type="ECO:0000256" key="3">
    <source>
        <dbReference type="ARBA" id="ARBA00022553"/>
    </source>
</evidence>
<dbReference type="PRINTS" id="PR00344">
    <property type="entry name" value="BCTRLSENSOR"/>
</dbReference>
<dbReference type="GO" id="GO:0000155">
    <property type="term" value="F:phosphorelay sensor kinase activity"/>
    <property type="evidence" value="ECO:0007669"/>
    <property type="project" value="InterPro"/>
</dbReference>
<evidence type="ECO:0000256" key="5">
    <source>
        <dbReference type="ARBA" id="ARBA00022777"/>
    </source>
</evidence>
<dbReference type="Pfam" id="PF02518">
    <property type="entry name" value="HATPase_c"/>
    <property type="match status" value="1"/>
</dbReference>
<keyword evidence="6" id="KW-0902">Two-component regulatory system</keyword>
<evidence type="ECO:0000313" key="10">
    <source>
        <dbReference type="Proteomes" id="UP000306808"/>
    </source>
</evidence>
<dbReference type="CDD" id="cd00075">
    <property type="entry name" value="HATPase"/>
    <property type="match status" value="1"/>
</dbReference>
<evidence type="ECO:0000256" key="1">
    <source>
        <dbReference type="ARBA" id="ARBA00000085"/>
    </source>
</evidence>
<dbReference type="GO" id="GO:0004721">
    <property type="term" value="F:phosphoprotein phosphatase activity"/>
    <property type="evidence" value="ECO:0007669"/>
    <property type="project" value="TreeGrafter"/>
</dbReference>
<dbReference type="EMBL" id="SUME01000005">
    <property type="protein sequence ID" value="TJZ59960.1"/>
    <property type="molecule type" value="Genomic_DNA"/>
</dbReference>
<organism evidence="9 10">
    <name type="scientific">Sphingobacterium olei</name>
    <dbReference type="NCBI Taxonomy" id="2571155"/>
    <lineage>
        <taxon>Bacteria</taxon>
        <taxon>Pseudomonadati</taxon>
        <taxon>Bacteroidota</taxon>
        <taxon>Sphingobacteriia</taxon>
        <taxon>Sphingobacteriales</taxon>
        <taxon>Sphingobacteriaceae</taxon>
        <taxon>Sphingobacterium</taxon>
    </lineage>
</organism>
<dbReference type="InterPro" id="IPR050351">
    <property type="entry name" value="BphY/WalK/GraS-like"/>
</dbReference>
<dbReference type="InterPro" id="IPR004358">
    <property type="entry name" value="Sig_transdc_His_kin-like_C"/>
</dbReference>
<accession>A0A4U0NZ15</accession>
<comment type="catalytic activity">
    <reaction evidence="1">
        <text>ATP + protein L-histidine = ADP + protein N-phospho-L-histidine.</text>
        <dbReference type="EC" id="2.7.13.3"/>
    </reaction>
</comment>
<feature type="domain" description="Histidine kinase" evidence="8">
    <location>
        <begin position="227"/>
        <end position="438"/>
    </location>
</feature>
<dbReference type="InterPro" id="IPR036097">
    <property type="entry name" value="HisK_dim/P_sf"/>
</dbReference>
<dbReference type="SMART" id="SM00388">
    <property type="entry name" value="HisKA"/>
    <property type="match status" value="1"/>
</dbReference>
<dbReference type="SMART" id="SM00387">
    <property type="entry name" value="HATPase_c"/>
    <property type="match status" value="1"/>
</dbReference>
<keyword evidence="3" id="KW-0597">Phosphoprotein</keyword>
<dbReference type="GO" id="GO:0016036">
    <property type="term" value="P:cellular response to phosphate starvation"/>
    <property type="evidence" value="ECO:0007669"/>
    <property type="project" value="TreeGrafter"/>
</dbReference>
<evidence type="ECO:0000259" key="8">
    <source>
        <dbReference type="PROSITE" id="PS50109"/>
    </source>
</evidence>
<dbReference type="OrthoDB" id="1522504at2"/>
<dbReference type="AlphaFoldDB" id="A0A4U0NZ15"/>
<dbReference type="SUPFAM" id="SSF55874">
    <property type="entry name" value="ATPase domain of HSP90 chaperone/DNA topoisomerase II/histidine kinase"/>
    <property type="match status" value="1"/>
</dbReference>
<dbReference type="InterPro" id="IPR036890">
    <property type="entry name" value="HATPase_C_sf"/>
</dbReference>
<reference evidence="9 10" key="1">
    <citation type="submission" date="2019-04" db="EMBL/GenBank/DDBJ databases">
        <title>Sphingobacterium olei sp. nov., isolated from oil-contaminated soil.</title>
        <authorList>
            <person name="Liu B."/>
        </authorList>
    </citation>
    <scope>NUCLEOTIDE SEQUENCE [LARGE SCALE GENOMIC DNA]</scope>
    <source>
        <strain evidence="9 10">HAL-9</strain>
    </source>
</reference>
<dbReference type="PANTHER" id="PTHR45453:SF1">
    <property type="entry name" value="PHOSPHATE REGULON SENSOR PROTEIN PHOR"/>
    <property type="match status" value="1"/>
</dbReference>
<dbReference type="EC" id="2.7.13.3" evidence="2"/>
<evidence type="ECO:0000256" key="7">
    <source>
        <dbReference type="SAM" id="Phobius"/>
    </source>
</evidence>
<keyword evidence="10" id="KW-1185">Reference proteome</keyword>
<evidence type="ECO:0000313" key="9">
    <source>
        <dbReference type="EMBL" id="TJZ59960.1"/>
    </source>
</evidence>
<dbReference type="Gene3D" id="3.30.565.10">
    <property type="entry name" value="Histidine kinase-like ATPase, C-terminal domain"/>
    <property type="match status" value="1"/>
</dbReference>
<protein>
    <recommendedName>
        <fullName evidence="2">histidine kinase</fullName>
        <ecNumber evidence="2">2.7.13.3</ecNumber>
    </recommendedName>
</protein>
<dbReference type="RefSeq" id="WP_136901902.1">
    <property type="nucleotide sequence ID" value="NZ_SUME01000005.1"/>
</dbReference>
<dbReference type="CDD" id="cd00082">
    <property type="entry name" value="HisKA"/>
    <property type="match status" value="1"/>
</dbReference>
<feature type="transmembrane region" description="Helical" evidence="7">
    <location>
        <begin position="144"/>
        <end position="164"/>
    </location>
</feature>
<evidence type="ECO:0000256" key="2">
    <source>
        <dbReference type="ARBA" id="ARBA00012438"/>
    </source>
</evidence>
<dbReference type="Proteomes" id="UP000306808">
    <property type="component" value="Unassembled WGS sequence"/>
</dbReference>
<dbReference type="Gene3D" id="1.10.287.130">
    <property type="match status" value="1"/>
</dbReference>
<dbReference type="InterPro" id="IPR003661">
    <property type="entry name" value="HisK_dim/P_dom"/>
</dbReference>